<dbReference type="Gene3D" id="3.80.10.10">
    <property type="entry name" value="Ribonuclease Inhibitor"/>
    <property type="match status" value="1"/>
</dbReference>
<dbReference type="Pfam" id="PF05725">
    <property type="entry name" value="FNIP"/>
    <property type="match status" value="2"/>
</dbReference>
<dbReference type="InterPro" id="IPR051251">
    <property type="entry name" value="STK_FNIP-Repeat"/>
</dbReference>
<dbReference type="AlphaFoldDB" id="D3BDE3"/>
<gene>
    <name evidence="2" type="ORF">PPL_06526</name>
</gene>
<evidence type="ECO:0000256" key="1">
    <source>
        <dbReference type="SAM" id="MobiDB-lite"/>
    </source>
</evidence>
<feature type="compositionally biased region" description="Low complexity" evidence="1">
    <location>
        <begin position="473"/>
        <end position="488"/>
    </location>
</feature>
<dbReference type="InterPro" id="IPR032675">
    <property type="entry name" value="LRR_dom_sf"/>
</dbReference>
<dbReference type="InterPro" id="IPR008615">
    <property type="entry name" value="FNIP"/>
</dbReference>
<feature type="region of interest" description="Disordered" evidence="1">
    <location>
        <begin position="473"/>
        <end position="493"/>
    </location>
</feature>
<comment type="caution">
    <text evidence="2">The sequence shown here is derived from an EMBL/GenBank/DDBJ whole genome shotgun (WGS) entry which is preliminary data.</text>
</comment>
<proteinExistence type="predicted"/>
<feature type="compositionally biased region" description="Acidic residues" evidence="1">
    <location>
        <begin position="673"/>
        <end position="698"/>
    </location>
</feature>
<dbReference type="Proteomes" id="UP000001396">
    <property type="component" value="Unassembled WGS sequence"/>
</dbReference>
<name>D3BDE3_HETP5</name>
<dbReference type="PANTHER" id="PTHR32134:SF92">
    <property type="entry name" value="FNIP REPEAT-CONTAINING PROTEIN"/>
    <property type="match status" value="1"/>
</dbReference>
<dbReference type="RefSeq" id="XP_020432707.1">
    <property type="nucleotide sequence ID" value="XM_020577380.1"/>
</dbReference>
<sequence>MFNNNNNQTNRLVNLSHLLLSKIIKYLDDNIDRIVFTLVCKRWYDERARYLSFNTHHINIINDNNNNYIHLYKSIIIDQINRKTKCKAVAGNQIYQYYYDYLISKDEHGDIDRLKILNIDKISIGLKNSQENKENTKNIFQLISHLNISKLKNVQTFSGLPMNITSMSFYNSFMDELVPGCLPPNLKTLKLSKNFNQPIKSGVLPNTLVKLNFNESFNQPIEPGVLPSSLKVLKFKKSNFKQVIKIGTFPPNLEELEFSGNCTTMEDGALPQTLRILETLSISFSTQDTQMDLNYLPVSLTRLEIFAEIELVNVMPPTIRHLDLENCDYDFNSVFKDRSIYQLDYLMLNPKLAASLDGMKIKQLELNMTALKSDMNRHVDIPFGVETLSIQFASTFQKEIPSSVKKMSTTKECPFCNENITLRVYDRHVIPCYCKYCDSNSLIRDCTCKSCNGSRPHPTSAPLYHYTISSSNITSSATPQSPSSTSQSPVPPLVPVLLPPTSSRTRNDNLKIIGKSCCVCSEKPSAGSSVLPFICIGTFHSIYICKKGHLNTDGSASEVYKFLDNLHQEIINGLHTLTFRIINTESQEPGNEMNCHGISRLIDKTNYVGCATPIDGDPSKRIYIKEKVDGHLKKLHFCNIDHCLRYIILHYVTGKKSAKGTNTQSRSRSLTPDGEDEEEDGEDEDEEEEEEDGEDEETQSTPSCSICRHQEKCCFKAVAKPAAKQAKKSASKRKQSGTKIENVIGDLKNRFDCLRDHQRISNKDGEGLDDHQQRWVICAGIRNKQHIFEFETVV</sequence>
<dbReference type="EMBL" id="ADBJ01000029">
    <property type="protein sequence ID" value="EFA80587.1"/>
    <property type="molecule type" value="Genomic_DNA"/>
</dbReference>
<evidence type="ECO:0000313" key="3">
    <source>
        <dbReference type="Proteomes" id="UP000001396"/>
    </source>
</evidence>
<dbReference type="SUPFAM" id="SSF52058">
    <property type="entry name" value="L domain-like"/>
    <property type="match status" value="1"/>
</dbReference>
<dbReference type="InParanoid" id="D3BDE3"/>
<dbReference type="PANTHER" id="PTHR32134">
    <property type="entry name" value="FNIP REPEAT-CONTAINING PROTEIN"/>
    <property type="match status" value="1"/>
</dbReference>
<reference evidence="2 3" key="1">
    <citation type="journal article" date="2011" name="Genome Res.">
        <title>Phylogeny-wide analysis of social amoeba genomes highlights ancient origins for complex intercellular communication.</title>
        <authorList>
            <person name="Heidel A.J."/>
            <person name="Lawal H.M."/>
            <person name="Felder M."/>
            <person name="Schilde C."/>
            <person name="Helps N.R."/>
            <person name="Tunggal B."/>
            <person name="Rivero F."/>
            <person name="John U."/>
            <person name="Schleicher M."/>
            <person name="Eichinger L."/>
            <person name="Platzer M."/>
            <person name="Noegel A.A."/>
            <person name="Schaap P."/>
            <person name="Gloeckner G."/>
        </authorList>
    </citation>
    <scope>NUCLEOTIDE SEQUENCE [LARGE SCALE GENOMIC DNA]</scope>
    <source>
        <strain evidence="3">ATCC 26659 / Pp 5 / PN500</strain>
    </source>
</reference>
<dbReference type="Gene3D" id="1.20.1280.50">
    <property type="match status" value="1"/>
</dbReference>
<accession>D3BDE3</accession>
<feature type="compositionally biased region" description="Polar residues" evidence="1">
    <location>
        <begin position="659"/>
        <end position="670"/>
    </location>
</feature>
<keyword evidence="3" id="KW-1185">Reference proteome</keyword>
<protein>
    <recommendedName>
        <fullName evidence="4">F-box domain-containing protein</fullName>
    </recommendedName>
</protein>
<evidence type="ECO:0000313" key="2">
    <source>
        <dbReference type="EMBL" id="EFA80587.1"/>
    </source>
</evidence>
<organism evidence="2 3">
    <name type="scientific">Heterostelium pallidum (strain ATCC 26659 / Pp 5 / PN500)</name>
    <name type="common">Cellular slime mold</name>
    <name type="synonym">Polysphondylium pallidum</name>
    <dbReference type="NCBI Taxonomy" id="670386"/>
    <lineage>
        <taxon>Eukaryota</taxon>
        <taxon>Amoebozoa</taxon>
        <taxon>Evosea</taxon>
        <taxon>Eumycetozoa</taxon>
        <taxon>Dictyostelia</taxon>
        <taxon>Acytosteliales</taxon>
        <taxon>Acytosteliaceae</taxon>
        <taxon>Heterostelium</taxon>
    </lineage>
</organism>
<evidence type="ECO:0008006" key="4">
    <source>
        <dbReference type="Google" id="ProtNLM"/>
    </source>
</evidence>
<dbReference type="GeneID" id="31362008"/>
<feature type="region of interest" description="Disordered" evidence="1">
    <location>
        <begin position="658"/>
        <end position="703"/>
    </location>
</feature>